<dbReference type="Proteomes" id="UP000006034">
    <property type="component" value="Unassembled WGS sequence"/>
</dbReference>
<organism evidence="1 2">
    <name type="scientific">Bilophila wadsworthia (strain 3_1_6)</name>
    <dbReference type="NCBI Taxonomy" id="563192"/>
    <lineage>
        <taxon>Bacteria</taxon>
        <taxon>Pseudomonadati</taxon>
        <taxon>Thermodesulfobacteriota</taxon>
        <taxon>Desulfovibrionia</taxon>
        <taxon>Desulfovibrionales</taxon>
        <taxon>Desulfovibrionaceae</taxon>
        <taxon>Bilophila</taxon>
    </lineage>
</organism>
<dbReference type="InterPro" id="IPR029058">
    <property type="entry name" value="AB_hydrolase_fold"/>
</dbReference>
<evidence type="ECO:0000313" key="2">
    <source>
        <dbReference type="Proteomes" id="UP000006034"/>
    </source>
</evidence>
<dbReference type="AlphaFoldDB" id="E5Y834"/>
<proteinExistence type="predicted"/>
<protein>
    <recommendedName>
        <fullName evidence="3">AB hydrolase-1 domain-containing protein</fullName>
    </recommendedName>
</protein>
<gene>
    <name evidence="1" type="ORF">HMPREF0179_02349</name>
</gene>
<reference evidence="1 2" key="1">
    <citation type="submission" date="2010-10" db="EMBL/GenBank/DDBJ databases">
        <authorList>
            <consortium name="The Broad Institute Genome Sequencing Platform"/>
            <person name="Ward D."/>
            <person name="Earl A."/>
            <person name="Feldgarden M."/>
            <person name="Young S.K."/>
            <person name="Gargeya S."/>
            <person name="Zeng Q."/>
            <person name="Alvarado L."/>
            <person name="Berlin A."/>
            <person name="Bochicchio J."/>
            <person name="Chapman S.B."/>
            <person name="Chen Z."/>
            <person name="Freedman E."/>
            <person name="Gellesch M."/>
            <person name="Goldberg J."/>
            <person name="Griggs A."/>
            <person name="Gujja S."/>
            <person name="Heilman E."/>
            <person name="Heiman D."/>
            <person name="Howarth C."/>
            <person name="Mehta T."/>
            <person name="Neiman D."/>
            <person name="Pearson M."/>
            <person name="Roberts A."/>
            <person name="Saif S."/>
            <person name="Shea T."/>
            <person name="Shenoy N."/>
            <person name="Sisk P."/>
            <person name="Stolte C."/>
            <person name="Sykes S."/>
            <person name="White J."/>
            <person name="Yandava C."/>
            <person name="Allen-Vercoe E."/>
            <person name="Sibley C."/>
            <person name="Ambrose C.E."/>
            <person name="Strauss J."/>
            <person name="Daigneault M."/>
            <person name="Haas B."/>
            <person name="Nusbaum C."/>
            <person name="Birren B."/>
        </authorList>
    </citation>
    <scope>NUCLEOTIDE SEQUENCE [LARGE SCALE GENOMIC DNA]</scope>
    <source>
        <strain evidence="1 2">3_1_6</strain>
    </source>
</reference>
<reference evidence="1 2" key="2">
    <citation type="submission" date="2013-04" db="EMBL/GenBank/DDBJ databases">
        <title>The Genome Sequence of Bilophila wadsworthia 3_1_6.</title>
        <authorList>
            <consortium name="The Broad Institute Genomics Platform"/>
            <person name="Earl A."/>
            <person name="Ward D."/>
            <person name="Feldgarden M."/>
            <person name="Gevers D."/>
            <person name="Sibley C."/>
            <person name="Strauss J."/>
            <person name="Allen-Vercoe E."/>
            <person name="Walker B."/>
            <person name="Young S."/>
            <person name="Zeng Q."/>
            <person name="Gargeya S."/>
            <person name="Fitzgerald M."/>
            <person name="Haas B."/>
            <person name="Abouelleil A."/>
            <person name="Allen A.W."/>
            <person name="Alvarado L."/>
            <person name="Arachchi H.M."/>
            <person name="Berlin A.M."/>
            <person name="Chapman S.B."/>
            <person name="Gainer-Dewar J."/>
            <person name="Goldberg J."/>
            <person name="Griggs A."/>
            <person name="Gujja S."/>
            <person name="Hansen M."/>
            <person name="Howarth C."/>
            <person name="Imamovic A."/>
            <person name="Ireland A."/>
            <person name="Larimer J."/>
            <person name="McCowan C."/>
            <person name="Murphy C."/>
            <person name="Pearson M."/>
            <person name="Poon T.W."/>
            <person name="Priest M."/>
            <person name="Roberts A."/>
            <person name="Saif S."/>
            <person name="Shea T."/>
            <person name="Sisk P."/>
            <person name="Sykes S."/>
            <person name="Wortman J."/>
            <person name="Nusbaum C."/>
            <person name="Birren B."/>
        </authorList>
    </citation>
    <scope>NUCLEOTIDE SEQUENCE [LARGE SCALE GENOMIC DNA]</scope>
    <source>
        <strain evidence="1 2">3_1_6</strain>
    </source>
</reference>
<keyword evidence="2" id="KW-1185">Reference proteome</keyword>
<evidence type="ECO:0008006" key="3">
    <source>
        <dbReference type="Google" id="ProtNLM"/>
    </source>
</evidence>
<dbReference type="GeneID" id="78085491"/>
<dbReference type="Gene3D" id="3.40.50.1820">
    <property type="entry name" value="alpha/beta hydrolase"/>
    <property type="match status" value="1"/>
</dbReference>
<dbReference type="STRING" id="563192.HMPREF0179_02349"/>
<comment type="caution">
    <text evidence="1">The sequence shown here is derived from an EMBL/GenBank/DDBJ whole genome shotgun (WGS) entry which is preliminary data.</text>
</comment>
<dbReference type="HOGENOM" id="CLU_1264888_0_0_7"/>
<dbReference type="SUPFAM" id="SSF53474">
    <property type="entry name" value="alpha/beta-Hydrolases"/>
    <property type="match status" value="1"/>
</dbReference>
<dbReference type="EMBL" id="ADCP02000001">
    <property type="protein sequence ID" value="EFV43841.1"/>
    <property type="molecule type" value="Genomic_DNA"/>
</dbReference>
<dbReference type="eggNOG" id="COG0596">
    <property type="taxonomic scope" value="Bacteria"/>
</dbReference>
<accession>E5Y834</accession>
<dbReference type="RefSeq" id="WP_005028186.1">
    <property type="nucleotide sequence ID" value="NZ_KE150238.1"/>
</dbReference>
<name>E5Y834_BILW3</name>
<dbReference type="OrthoDB" id="5321065at2"/>
<sequence>MNFTFQRNPERLLDLCGLSPIRDRRQEKLFMEKAAALDARDLRPLVLVIGGFLDQILGNSYAVSARYPADLRARHDVWFREHYESRKMRDIVNIYASKGHSVALIGHSWGGDAAVNLVARKLDAPIDLLISLDPVSRKGAPRRKIPNVRHWLNIHIDYSQSTWLDIPNLVARIGGPWEAAENADVNVSCPPDMTHAWAWGMFERYGEKVLRERAEGWK</sequence>
<evidence type="ECO:0000313" key="1">
    <source>
        <dbReference type="EMBL" id="EFV43841.1"/>
    </source>
</evidence>